<dbReference type="Proteomes" id="UP001182556">
    <property type="component" value="Unassembled WGS sequence"/>
</dbReference>
<evidence type="ECO:0000313" key="3">
    <source>
        <dbReference type="Proteomes" id="UP001182556"/>
    </source>
</evidence>
<dbReference type="PANTHER" id="PTHR43194">
    <property type="entry name" value="HYDROLASE ALPHA/BETA FOLD FAMILY"/>
    <property type="match status" value="1"/>
</dbReference>
<proteinExistence type="predicted"/>
<feature type="domain" description="AB hydrolase-1" evidence="1">
    <location>
        <begin position="181"/>
        <end position="415"/>
    </location>
</feature>
<dbReference type="GO" id="GO:0016787">
    <property type="term" value="F:hydrolase activity"/>
    <property type="evidence" value="ECO:0007669"/>
    <property type="project" value="UniProtKB-KW"/>
</dbReference>
<dbReference type="Gene3D" id="3.40.50.1820">
    <property type="entry name" value="alpha/beta hydrolase"/>
    <property type="match status" value="1"/>
</dbReference>
<dbReference type="AlphaFoldDB" id="A0AAD9D0J2"/>
<name>A0AAD9D0J2_PAPLA</name>
<keyword evidence="3" id="KW-1185">Reference proteome</keyword>
<dbReference type="InterPro" id="IPR000073">
    <property type="entry name" value="AB_hydrolase_1"/>
</dbReference>
<sequence>MSAPFLGIPLNALGSKVTKDLQLQSFLNPSFSVCFAFSVVARPESLLVKVDRGALTLERSSQPKVDFSLEASAEVWAKYFVSKPELGYQSFWALFKPQNQLIPASAQVLGDQLKFAQYAPVWRRVLEIVHGIAVPISVAEPDPEVDEEDHITGRYAILELPKWGGKCKIYYEQSGTGTQDILFLHTAGSDGRQYHGVMNDQRLLAKDLRMTVVDLPSHGRSFPPYNSLPGAHFNSEDRYIEFISAVIRHLKLNKTIVCGASMAGLICVAVALRNAEVGAFATIPVQGCEFVDMKRMTWDKHPEVNSTLLVPEFTYGMMSPTTPLWNKNLVWHIYSAQAFGLYAGDLDFYFGGFDYRGKLDSIDTSQIPVAMLSGQYDWSCRPEMSIATAAKIKGAWIKIMEGLGHFPATENPRKFTTYLLEAIDHVNAASSAS</sequence>
<organism evidence="2 3">
    <name type="scientific">Papiliotrema laurentii</name>
    <name type="common">Cryptococcus laurentii</name>
    <dbReference type="NCBI Taxonomy" id="5418"/>
    <lineage>
        <taxon>Eukaryota</taxon>
        <taxon>Fungi</taxon>
        <taxon>Dikarya</taxon>
        <taxon>Basidiomycota</taxon>
        <taxon>Agaricomycotina</taxon>
        <taxon>Tremellomycetes</taxon>
        <taxon>Tremellales</taxon>
        <taxon>Rhynchogastremaceae</taxon>
        <taxon>Papiliotrema</taxon>
    </lineage>
</organism>
<protein>
    <submittedName>
        <fullName evidence="2">Alpha/Beta hydrolase protein</fullName>
    </submittedName>
</protein>
<dbReference type="SUPFAM" id="SSF53474">
    <property type="entry name" value="alpha/beta-Hydrolases"/>
    <property type="match status" value="1"/>
</dbReference>
<comment type="caution">
    <text evidence="2">The sequence shown here is derived from an EMBL/GenBank/DDBJ whole genome shotgun (WGS) entry which is preliminary data.</text>
</comment>
<evidence type="ECO:0000313" key="2">
    <source>
        <dbReference type="EMBL" id="KAK1922506.1"/>
    </source>
</evidence>
<dbReference type="InterPro" id="IPR050228">
    <property type="entry name" value="Carboxylesterase_BioH"/>
</dbReference>
<dbReference type="PANTHER" id="PTHR43194:SF2">
    <property type="entry name" value="PEROXISOMAL MEMBRANE PROTEIN LPX1"/>
    <property type="match status" value="1"/>
</dbReference>
<dbReference type="Pfam" id="PF12697">
    <property type="entry name" value="Abhydrolase_6"/>
    <property type="match status" value="1"/>
</dbReference>
<reference evidence="2" key="1">
    <citation type="submission" date="2023-02" db="EMBL/GenBank/DDBJ databases">
        <title>Identification and recombinant expression of a fungal hydrolase from Papiliotrema laurentii that hydrolyzes apple cutin and clears colloidal polyester polyurethane.</title>
        <authorList>
            <consortium name="DOE Joint Genome Institute"/>
            <person name="Roman V.A."/>
            <person name="Bojanowski C."/>
            <person name="Crable B.R."/>
            <person name="Wagner D.N."/>
            <person name="Hung C.S."/>
            <person name="Nadeau L.J."/>
            <person name="Schratz L."/>
            <person name="Haridas S."/>
            <person name="Pangilinan J."/>
            <person name="Lipzen A."/>
            <person name="Na H."/>
            <person name="Yan M."/>
            <person name="Ng V."/>
            <person name="Grigoriev I.V."/>
            <person name="Spatafora J.W."/>
            <person name="Barlow D."/>
            <person name="Biffinger J."/>
            <person name="Kelley-Loughnane N."/>
            <person name="Varaljay V.A."/>
            <person name="Crookes-Goodson W.J."/>
        </authorList>
    </citation>
    <scope>NUCLEOTIDE SEQUENCE</scope>
    <source>
        <strain evidence="2">5307AH</strain>
    </source>
</reference>
<dbReference type="InterPro" id="IPR029058">
    <property type="entry name" value="AB_hydrolase_fold"/>
</dbReference>
<keyword evidence="2" id="KW-0378">Hydrolase</keyword>
<evidence type="ECO:0000259" key="1">
    <source>
        <dbReference type="Pfam" id="PF12697"/>
    </source>
</evidence>
<accession>A0AAD9D0J2</accession>
<gene>
    <name evidence="2" type="ORF">DB88DRAFT_495326</name>
</gene>
<dbReference type="EMBL" id="JAODAN010000008">
    <property type="protein sequence ID" value="KAK1922506.1"/>
    <property type="molecule type" value="Genomic_DNA"/>
</dbReference>